<reference evidence="6" key="2">
    <citation type="submission" date="2009-09" db="EMBL/GenBank/DDBJ databases">
        <title>Complete sequence of chromosome of Candidatus Accumulibacter phosphatis clade IIA str. UW-1.</title>
        <authorList>
            <consortium name="US DOE Joint Genome Institute"/>
            <person name="Martin H.G."/>
            <person name="Ivanova N."/>
            <person name="Kunin V."/>
            <person name="Warnecke F."/>
            <person name="Barry K."/>
            <person name="He S."/>
            <person name="Salamov A."/>
            <person name="Szeto E."/>
            <person name="Dalin E."/>
            <person name="Pangilinan J.L."/>
            <person name="Lapidus A."/>
            <person name="Lowry S."/>
            <person name="Kyrpides N.C."/>
            <person name="McMahon K.D."/>
            <person name="Hugenholtz P."/>
        </authorList>
    </citation>
    <scope>NUCLEOTIDE SEQUENCE [LARGE SCALE GENOMIC DNA]</scope>
    <source>
        <strain evidence="6">UW-1</strain>
    </source>
</reference>
<dbReference type="InterPro" id="IPR039697">
    <property type="entry name" value="Alcohol_dehydrogenase_Fe"/>
</dbReference>
<dbReference type="STRING" id="522306.CAP2UW1_2428"/>
<dbReference type="Pfam" id="PF00465">
    <property type="entry name" value="Fe-ADH"/>
    <property type="match status" value="1"/>
</dbReference>
<feature type="domain" description="Alcohol dehydrogenase iron-type/glycerol dehydrogenase GldA" evidence="4">
    <location>
        <begin position="15"/>
        <end position="183"/>
    </location>
</feature>
<accession>C7RR36</accession>
<sequence>MSGNFFPFSIARLPRIEFGSGALEKLPEIAAGYGNHLLIVTGLRSFAESEAGTRLFAQLRQRGLAWEQVRVSGEPSPEFVDATVAALRGTPFDAVVGIGGGSALDAAKAIAGLLRPGNSVMDHLEGVGPELPYRGPSTPFIAVPTTAGTGSEATKNAVLTAPGGFKKSFRDDRLVAEWAIVDPDLLATCPPALIAADGLDAFTQILESFVSTRANPLTDALARSGIMAARDALPALHRQQSAAARAPMAYASLVSGICLAQTGLGAVHGLASPLGAFFPIPHGVVCGTLVAAATASNIAALEARAPDHPALPKYGEIGRRFAMQKGLSGSEARAFLVDSLRRWEVELALPRLAAYGIGESDLPRIVAASRGGSMKTNPIVLTDAELTDILACRL</sequence>
<dbReference type="CDD" id="cd08183">
    <property type="entry name" value="Fe-ADH-like"/>
    <property type="match status" value="1"/>
</dbReference>
<dbReference type="KEGG" id="app:CAP2UW1_2428"/>
<protein>
    <submittedName>
        <fullName evidence="6">Iron-containing alcohol dehydrogenase</fullName>
    </submittedName>
</protein>
<dbReference type="InterPro" id="IPR056798">
    <property type="entry name" value="ADH_Fe_C"/>
</dbReference>
<dbReference type="EMBL" id="CP001715">
    <property type="protein sequence ID" value="ACV35717.1"/>
    <property type="molecule type" value="Genomic_DNA"/>
</dbReference>
<dbReference type="HOGENOM" id="CLU_007207_0_0_4"/>
<name>C7RR36_ACCRE</name>
<dbReference type="Gene3D" id="1.20.1090.10">
    <property type="entry name" value="Dehydroquinate synthase-like - alpha domain"/>
    <property type="match status" value="1"/>
</dbReference>
<organism evidence="6">
    <name type="scientific">Accumulibacter regalis</name>
    <dbReference type="NCBI Taxonomy" id="522306"/>
    <lineage>
        <taxon>Bacteria</taxon>
        <taxon>Pseudomonadati</taxon>
        <taxon>Pseudomonadota</taxon>
        <taxon>Betaproteobacteria</taxon>
        <taxon>Candidatus Accumulibacter</taxon>
    </lineage>
</organism>
<evidence type="ECO:0000259" key="4">
    <source>
        <dbReference type="Pfam" id="PF00465"/>
    </source>
</evidence>
<keyword evidence="3" id="KW-0560">Oxidoreductase</keyword>
<dbReference type="SUPFAM" id="SSF56796">
    <property type="entry name" value="Dehydroquinate synthase-like"/>
    <property type="match status" value="1"/>
</dbReference>
<evidence type="ECO:0000256" key="3">
    <source>
        <dbReference type="ARBA" id="ARBA00023002"/>
    </source>
</evidence>
<dbReference type="OrthoDB" id="9815791at2"/>
<comment type="similarity">
    <text evidence="2">Belongs to the iron-containing alcohol dehydrogenase family.</text>
</comment>
<dbReference type="AlphaFoldDB" id="C7RR36"/>
<comment type="cofactor">
    <cofactor evidence="1">
        <name>Fe cation</name>
        <dbReference type="ChEBI" id="CHEBI:24875"/>
    </cofactor>
</comment>
<dbReference type="eggNOG" id="COG1454">
    <property type="taxonomic scope" value="Bacteria"/>
</dbReference>
<evidence type="ECO:0000313" key="6">
    <source>
        <dbReference type="EMBL" id="ACV35717.1"/>
    </source>
</evidence>
<dbReference type="Gene3D" id="3.40.50.1970">
    <property type="match status" value="1"/>
</dbReference>
<dbReference type="GO" id="GO:0046872">
    <property type="term" value="F:metal ion binding"/>
    <property type="evidence" value="ECO:0007669"/>
    <property type="project" value="InterPro"/>
</dbReference>
<proteinExistence type="inferred from homology"/>
<evidence type="ECO:0000256" key="1">
    <source>
        <dbReference type="ARBA" id="ARBA00001962"/>
    </source>
</evidence>
<dbReference type="PANTHER" id="PTHR11496">
    <property type="entry name" value="ALCOHOL DEHYDROGENASE"/>
    <property type="match status" value="1"/>
</dbReference>
<evidence type="ECO:0000259" key="5">
    <source>
        <dbReference type="Pfam" id="PF25137"/>
    </source>
</evidence>
<dbReference type="Pfam" id="PF25137">
    <property type="entry name" value="ADH_Fe_C"/>
    <property type="match status" value="1"/>
</dbReference>
<gene>
    <name evidence="6" type="ordered locus">CAP2UW1_2428</name>
</gene>
<feature type="domain" description="Fe-containing alcohol dehydrogenase-like C-terminal" evidence="5">
    <location>
        <begin position="195"/>
        <end position="391"/>
    </location>
</feature>
<dbReference type="FunFam" id="3.40.50.1970:FF:000003">
    <property type="entry name" value="Alcohol dehydrogenase, iron-containing"/>
    <property type="match status" value="1"/>
</dbReference>
<evidence type="ECO:0000256" key="2">
    <source>
        <dbReference type="ARBA" id="ARBA00007358"/>
    </source>
</evidence>
<reference evidence="6" key="1">
    <citation type="submission" date="2009-08" db="EMBL/GenBank/DDBJ databases">
        <authorList>
            <consortium name="US DOE Joint Genome Institute"/>
            <person name="Lucas S."/>
            <person name="Copeland A."/>
            <person name="Lapidus A."/>
            <person name="Glavina del Rio T."/>
            <person name="Dalin E."/>
            <person name="Tice H."/>
            <person name="Bruce D."/>
            <person name="Barry K."/>
            <person name="Pitluck S."/>
            <person name="Lowry S."/>
            <person name="Larimer F."/>
            <person name="Land M."/>
            <person name="Hauser L."/>
            <person name="Kyrpides N."/>
            <person name="Ivanova N."/>
            <person name="McMahon K.D."/>
            <person name="Hugenholtz P."/>
        </authorList>
    </citation>
    <scope>NUCLEOTIDE SEQUENCE</scope>
    <source>
        <strain evidence="6">UW-1</strain>
    </source>
</reference>
<dbReference type="PANTHER" id="PTHR11496:SF102">
    <property type="entry name" value="ALCOHOL DEHYDROGENASE 4"/>
    <property type="match status" value="1"/>
</dbReference>
<dbReference type="GO" id="GO:0004022">
    <property type="term" value="F:alcohol dehydrogenase (NAD+) activity"/>
    <property type="evidence" value="ECO:0007669"/>
    <property type="project" value="TreeGrafter"/>
</dbReference>
<dbReference type="InterPro" id="IPR001670">
    <property type="entry name" value="ADH_Fe/GldA"/>
</dbReference>